<dbReference type="SUPFAM" id="SSF57938">
    <property type="entry name" value="DnaJ/Hsp40 cysteine-rich domain"/>
    <property type="match status" value="1"/>
</dbReference>
<dbReference type="Pfam" id="PF00684">
    <property type="entry name" value="DnaJ_CXXCXGXG"/>
    <property type="match status" value="1"/>
</dbReference>
<dbReference type="Pfam" id="PF01556">
    <property type="entry name" value="DnaJ_C"/>
    <property type="match status" value="1"/>
</dbReference>
<evidence type="ECO:0000313" key="9">
    <source>
        <dbReference type="WBParaSite" id="jg5194"/>
    </source>
</evidence>
<dbReference type="Gene3D" id="1.10.287.110">
    <property type="entry name" value="DnaJ domain"/>
    <property type="match status" value="1"/>
</dbReference>
<dbReference type="InterPro" id="IPR036869">
    <property type="entry name" value="J_dom_sf"/>
</dbReference>
<dbReference type="FunFam" id="2.10.230.10:FF:000001">
    <property type="entry name" value="DnaJ subfamily A member 2"/>
    <property type="match status" value="1"/>
</dbReference>
<dbReference type="CDD" id="cd10719">
    <property type="entry name" value="DnaJ_zf"/>
    <property type="match status" value="1"/>
</dbReference>
<dbReference type="InterPro" id="IPR001305">
    <property type="entry name" value="HSP_DnaJ_Cys-rich_dom"/>
</dbReference>
<protein>
    <submittedName>
        <fullName evidence="9">Uncharacterized protein</fullName>
    </submittedName>
</protein>
<dbReference type="Gene3D" id="2.10.230.10">
    <property type="entry name" value="Heat shock protein DnaJ, cysteine-rich domain"/>
    <property type="match status" value="1"/>
</dbReference>
<dbReference type="CDD" id="cd06257">
    <property type="entry name" value="DnaJ"/>
    <property type="match status" value="1"/>
</dbReference>
<evidence type="ECO:0000313" key="8">
    <source>
        <dbReference type="Proteomes" id="UP000887574"/>
    </source>
</evidence>
<dbReference type="SUPFAM" id="SSF46565">
    <property type="entry name" value="Chaperone J-domain"/>
    <property type="match status" value="1"/>
</dbReference>
<evidence type="ECO:0000256" key="5">
    <source>
        <dbReference type="PROSITE-ProRule" id="PRU00546"/>
    </source>
</evidence>
<keyword evidence="4 5" id="KW-0862">Zinc</keyword>
<dbReference type="InterPro" id="IPR002939">
    <property type="entry name" value="DnaJ_C"/>
</dbReference>
<dbReference type="SUPFAM" id="SSF49493">
    <property type="entry name" value="HSP40/DnaJ peptide-binding domain"/>
    <property type="match status" value="2"/>
</dbReference>
<feature type="domain" description="J" evidence="6">
    <location>
        <begin position="6"/>
        <end position="68"/>
    </location>
</feature>
<dbReference type="InterPro" id="IPR044713">
    <property type="entry name" value="DNJA1/2-like"/>
</dbReference>
<accession>A0A915ECF0</accession>
<dbReference type="AlphaFoldDB" id="A0A915ECF0"/>
<dbReference type="GO" id="GO:0051082">
    <property type="term" value="F:unfolded protein binding"/>
    <property type="evidence" value="ECO:0007669"/>
    <property type="project" value="InterPro"/>
</dbReference>
<sequence length="391" mass="43510">MVKDTKYYEILEVQSTATDHELKKAYRKLALKYHPDKNPNEGERFKLISQAYEVLSDPKKREVYDRYGEDGIKEGGGGGGGMHNPMDIFDMFFGGGGGGPSRQRETKARDTVHQLSVTLEKLYNGCTKTLKVSRHILCVKCNGVGGSKDSVAKCSNCKGRGVEIFNQSIGPNIVQRIQRACSTCNGEGEVIKDVCKSCKGKKRVRSEENIEVHIEKGMKDGQKIVFYGKARSPVLHTQGSNLIVTLSLNLTEALCGFTKVIETLDKRSLVTHMLPGEVIKHNDIRVIHGEGMPHHRHPDERGDLIINFKVNFPEKMSLKNIEALSELLPSKSTPLIPDGAEPVTLVPISESVFRNNQADDEHPGLGRAFDVLLNDQICWREPRNIFDISGE</sequence>
<dbReference type="SMART" id="SM00271">
    <property type="entry name" value="DnaJ"/>
    <property type="match status" value="1"/>
</dbReference>
<dbReference type="PROSITE" id="PS51188">
    <property type="entry name" value="ZF_CR"/>
    <property type="match status" value="1"/>
</dbReference>
<proteinExistence type="predicted"/>
<name>A0A915ECF0_9BILA</name>
<evidence type="ECO:0000256" key="3">
    <source>
        <dbReference type="ARBA" id="ARBA00022771"/>
    </source>
</evidence>
<dbReference type="Gene3D" id="2.60.260.20">
    <property type="entry name" value="Urease metallochaperone UreE, N-terminal domain"/>
    <property type="match status" value="2"/>
</dbReference>
<evidence type="ECO:0000256" key="4">
    <source>
        <dbReference type="ARBA" id="ARBA00022833"/>
    </source>
</evidence>
<organism evidence="8 9">
    <name type="scientific">Ditylenchus dipsaci</name>
    <dbReference type="NCBI Taxonomy" id="166011"/>
    <lineage>
        <taxon>Eukaryota</taxon>
        <taxon>Metazoa</taxon>
        <taxon>Ecdysozoa</taxon>
        <taxon>Nematoda</taxon>
        <taxon>Chromadorea</taxon>
        <taxon>Rhabditida</taxon>
        <taxon>Tylenchina</taxon>
        <taxon>Tylenchomorpha</taxon>
        <taxon>Sphaerularioidea</taxon>
        <taxon>Anguinidae</taxon>
        <taxon>Anguininae</taxon>
        <taxon>Ditylenchus</taxon>
    </lineage>
</organism>
<dbReference type="PANTHER" id="PTHR43888">
    <property type="entry name" value="DNAJ-LIKE-2, ISOFORM A-RELATED"/>
    <property type="match status" value="1"/>
</dbReference>
<dbReference type="GO" id="GO:0030544">
    <property type="term" value="F:Hsp70 protein binding"/>
    <property type="evidence" value="ECO:0007669"/>
    <property type="project" value="InterPro"/>
</dbReference>
<dbReference type="GO" id="GO:0008270">
    <property type="term" value="F:zinc ion binding"/>
    <property type="evidence" value="ECO:0007669"/>
    <property type="project" value="UniProtKB-KW"/>
</dbReference>
<dbReference type="PROSITE" id="PS50076">
    <property type="entry name" value="DNAJ_2"/>
    <property type="match status" value="1"/>
</dbReference>
<dbReference type="PRINTS" id="PR00625">
    <property type="entry name" value="JDOMAIN"/>
</dbReference>
<dbReference type="InterPro" id="IPR008971">
    <property type="entry name" value="HSP40/DnaJ_pept-bd"/>
</dbReference>
<dbReference type="Proteomes" id="UP000887574">
    <property type="component" value="Unplaced"/>
</dbReference>
<dbReference type="CDD" id="cd10747">
    <property type="entry name" value="DnaJ_C"/>
    <property type="match status" value="1"/>
</dbReference>
<evidence type="ECO:0000259" key="7">
    <source>
        <dbReference type="PROSITE" id="PS51188"/>
    </source>
</evidence>
<dbReference type="PROSITE" id="PS00636">
    <property type="entry name" value="DNAJ_1"/>
    <property type="match status" value="1"/>
</dbReference>
<feature type="zinc finger region" description="CR-type" evidence="5">
    <location>
        <begin position="125"/>
        <end position="207"/>
    </location>
</feature>
<dbReference type="FunFam" id="2.60.260.20:FF:000003">
    <property type="entry name" value="DnaJ subfamily A member 2"/>
    <property type="match status" value="1"/>
</dbReference>
<keyword evidence="1 5" id="KW-0479">Metal-binding</keyword>
<dbReference type="WBParaSite" id="jg5194">
    <property type="protein sequence ID" value="jg5194"/>
    <property type="gene ID" value="jg5194"/>
</dbReference>
<keyword evidence="2" id="KW-0677">Repeat</keyword>
<dbReference type="GO" id="GO:0006457">
    <property type="term" value="P:protein folding"/>
    <property type="evidence" value="ECO:0007669"/>
    <property type="project" value="InterPro"/>
</dbReference>
<dbReference type="FunFam" id="1.10.287.110:FF:000014">
    <property type="entry name" value="dnaJ homolog subfamily A member 1"/>
    <property type="match status" value="1"/>
</dbReference>
<keyword evidence="8" id="KW-1185">Reference proteome</keyword>
<dbReference type="InterPro" id="IPR018253">
    <property type="entry name" value="DnaJ_domain_CS"/>
</dbReference>
<keyword evidence="3 5" id="KW-0863">Zinc-finger</keyword>
<evidence type="ECO:0000256" key="2">
    <source>
        <dbReference type="ARBA" id="ARBA00022737"/>
    </source>
</evidence>
<feature type="domain" description="CR-type" evidence="7">
    <location>
        <begin position="125"/>
        <end position="207"/>
    </location>
</feature>
<dbReference type="InterPro" id="IPR036410">
    <property type="entry name" value="HSP_DnaJ_Cys-rich_dom_sf"/>
</dbReference>
<dbReference type="InterPro" id="IPR001623">
    <property type="entry name" value="DnaJ_domain"/>
</dbReference>
<evidence type="ECO:0000259" key="6">
    <source>
        <dbReference type="PROSITE" id="PS50076"/>
    </source>
</evidence>
<reference evidence="9" key="1">
    <citation type="submission" date="2022-11" db="UniProtKB">
        <authorList>
            <consortium name="WormBaseParasite"/>
        </authorList>
    </citation>
    <scope>IDENTIFICATION</scope>
</reference>
<dbReference type="Pfam" id="PF00226">
    <property type="entry name" value="DnaJ"/>
    <property type="match status" value="1"/>
</dbReference>
<evidence type="ECO:0000256" key="1">
    <source>
        <dbReference type="ARBA" id="ARBA00022723"/>
    </source>
</evidence>